<evidence type="ECO:0000256" key="1">
    <source>
        <dbReference type="SAM" id="SignalP"/>
    </source>
</evidence>
<comment type="caution">
    <text evidence="2">The sequence shown here is derived from an EMBL/GenBank/DDBJ whole genome shotgun (WGS) entry which is preliminary data.</text>
</comment>
<dbReference type="PROSITE" id="PS51257">
    <property type="entry name" value="PROKAR_LIPOPROTEIN"/>
    <property type="match status" value="1"/>
</dbReference>
<proteinExistence type="predicted"/>
<protein>
    <submittedName>
        <fullName evidence="2">Uncharacterized protein</fullName>
    </submittedName>
</protein>
<reference evidence="2 3" key="1">
    <citation type="journal article" date="2018" name="ISME J.">
        <title>A methanotrophic archaeon couples anaerobic oxidation of methane to Fe(III) reduction.</title>
        <authorList>
            <person name="Cai C."/>
            <person name="Leu A.O."/>
            <person name="Xie G.J."/>
            <person name="Guo J."/>
            <person name="Feng Y."/>
            <person name="Zhao J.X."/>
            <person name="Tyson G.W."/>
            <person name="Yuan Z."/>
            <person name="Hu S."/>
        </authorList>
    </citation>
    <scope>NUCLEOTIDE SEQUENCE [LARGE SCALE GENOMIC DNA]</scope>
    <source>
        <strain evidence="2">FeB_12</strain>
    </source>
</reference>
<dbReference type="Proteomes" id="UP000250918">
    <property type="component" value="Unassembled WGS sequence"/>
</dbReference>
<dbReference type="InterPro" id="IPR046535">
    <property type="entry name" value="DUF6600"/>
</dbReference>
<dbReference type="EMBL" id="PQAP01000149">
    <property type="protein sequence ID" value="PWB70285.1"/>
    <property type="molecule type" value="Genomic_DNA"/>
</dbReference>
<name>A0A855WZ78_9BACT</name>
<evidence type="ECO:0000313" key="2">
    <source>
        <dbReference type="EMBL" id="PWB70285.1"/>
    </source>
</evidence>
<evidence type="ECO:0000313" key="3">
    <source>
        <dbReference type="Proteomes" id="UP000250918"/>
    </source>
</evidence>
<dbReference type="Pfam" id="PF20245">
    <property type="entry name" value="DUF6600"/>
    <property type="match status" value="1"/>
</dbReference>
<organism evidence="2 3">
    <name type="scientific">candidate division GN15 bacterium</name>
    <dbReference type="NCBI Taxonomy" id="2072418"/>
    <lineage>
        <taxon>Bacteria</taxon>
        <taxon>candidate division GN15</taxon>
    </lineage>
</organism>
<keyword evidence="1" id="KW-0732">Signal</keyword>
<accession>A0A855WZ78</accession>
<dbReference type="AlphaFoldDB" id="A0A855WZ78"/>
<feature type="signal peptide" evidence="1">
    <location>
        <begin position="1"/>
        <end position="30"/>
    </location>
</feature>
<sequence>MQSRSRLRKKFGMKALLGALVLLSATVFLACGEYTYGASAGVGYETAGSTDDVSYLAQFGTWIDVPDYGMCWQPSVTAGWRPFEYGHWVWTESGWAWVSYEPYGWLVFHYGNWDYQPDIGWFWIEGSDWSPAPVEWRTYDGFCSWAPLPPAGVVWQDPWSDAGLRFWVSVRSRDFDRDNIVRYSVDRLPQPREFDRSADFRRPLGLREFQRFAGHPVRTVTLSRGPAQVYMNPGHPGGHFTMGESRGPNRQMPPDRHRVEFGQRGNHQSVAPPPENRAQVAQRVPLNRMILPHREEARVQRYQRQFEQRVLVARGRGNQPFHASTNTRHRK</sequence>
<feature type="chain" id="PRO_5032613145" evidence="1">
    <location>
        <begin position="31"/>
        <end position="331"/>
    </location>
</feature>
<gene>
    <name evidence="2" type="ORF">C3F09_09255</name>
</gene>